<dbReference type="InterPro" id="IPR014905">
    <property type="entry name" value="HIRAN"/>
</dbReference>
<dbReference type="InterPro" id="IPR001650">
    <property type="entry name" value="Helicase_C-like"/>
</dbReference>
<keyword evidence="9" id="KW-0067">ATP-binding</keyword>
<protein>
    <submittedName>
        <fullName evidence="16">Uncharacterized protein</fullName>
    </submittedName>
</protein>
<keyword evidence="3" id="KW-0479">Metal-binding</keyword>
<dbReference type="PANTHER" id="PTHR45626:SF11">
    <property type="entry name" value="FAMILY HELICASE, PUTATIVE (AFU_ORTHOLOGUE AFUA_5G06590)-RELATED"/>
    <property type="match status" value="1"/>
</dbReference>
<dbReference type="GeneID" id="5432722"/>
<feature type="compositionally biased region" description="Polar residues" evidence="12">
    <location>
        <begin position="231"/>
        <end position="244"/>
    </location>
</feature>
<reference evidence="16 17" key="2">
    <citation type="journal article" date="2012" name="Eukaryot. Cell">
        <title>Genome update of Botrytis cinerea strains B05.10 and T4.</title>
        <authorList>
            <person name="Staats M."/>
            <person name="van Kan J.A."/>
        </authorList>
    </citation>
    <scope>NUCLEOTIDE SEQUENCE [LARGE SCALE GENOMIC DNA]</scope>
    <source>
        <strain evidence="16 17">B05.10</strain>
    </source>
</reference>
<keyword evidence="10" id="KW-0539">Nucleus</keyword>
<dbReference type="Pfam" id="PF13923">
    <property type="entry name" value="zf-C3HC4_2"/>
    <property type="match status" value="1"/>
</dbReference>
<feature type="domain" description="Helicase ATP-binding" evidence="14">
    <location>
        <begin position="347"/>
        <end position="522"/>
    </location>
</feature>
<dbReference type="Pfam" id="PF00176">
    <property type="entry name" value="SNF2-rel_dom"/>
    <property type="match status" value="1"/>
</dbReference>
<feature type="region of interest" description="Disordered" evidence="12">
    <location>
        <begin position="206"/>
        <end position="244"/>
    </location>
</feature>
<evidence type="ECO:0000256" key="5">
    <source>
        <dbReference type="ARBA" id="ARBA00022771"/>
    </source>
</evidence>
<dbReference type="InterPro" id="IPR013083">
    <property type="entry name" value="Znf_RING/FYVE/PHD"/>
</dbReference>
<dbReference type="OrthoDB" id="448448at2759"/>
<name>A0A384JZP4_BOTFB</name>
<evidence type="ECO:0000259" key="15">
    <source>
        <dbReference type="PROSITE" id="PS51194"/>
    </source>
</evidence>
<keyword evidence="5 11" id="KW-0863">Zinc-finger</keyword>
<dbReference type="RefSeq" id="XP_024552223.1">
    <property type="nucleotide sequence ID" value="XM_024696415.1"/>
</dbReference>
<dbReference type="InterPro" id="IPR049730">
    <property type="entry name" value="SNF2/RAD54-like_C"/>
</dbReference>
<dbReference type="SUPFAM" id="SSF57850">
    <property type="entry name" value="RING/U-box"/>
    <property type="match status" value="1"/>
</dbReference>
<dbReference type="EMBL" id="CP009816">
    <property type="protein sequence ID" value="ATZ55844.1"/>
    <property type="molecule type" value="Genomic_DNA"/>
</dbReference>
<dbReference type="InterPro" id="IPR038718">
    <property type="entry name" value="SNF2-like_sf"/>
</dbReference>
<dbReference type="GO" id="GO:0006281">
    <property type="term" value="P:DNA repair"/>
    <property type="evidence" value="ECO:0007669"/>
    <property type="project" value="TreeGrafter"/>
</dbReference>
<reference evidence="16 17" key="1">
    <citation type="journal article" date="2011" name="PLoS Genet.">
        <title>Genomic analysis of the necrotrophic fungal pathogens Sclerotinia sclerotiorum and Botrytis cinerea.</title>
        <authorList>
            <person name="Amselem J."/>
            <person name="Cuomo C.A."/>
            <person name="van Kan J.A."/>
            <person name="Viaud M."/>
            <person name="Benito E.P."/>
            <person name="Couloux A."/>
            <person name="Coutinho P.M."/>
            <person name="de Vries R.P."/>
            <person name="Dyer P.S."/>
            <person name="Fillinger S."/>
            <person name="Fournier E."/>
            <person name="Gout L."/>
            <person name="Hahn M."/>
            <person name="Kohn L."/>
            <person name="Lapalu N."/>
            <person name="Plummer K.M."/>
            <person name="Pradier J.M."/>
            <person name="Quevillon E."/>
            <person name="Sharon A."/>
            <person name="Simon A."/>
            <person name="ten Have A."/>
            <person name="Tudzynski B."/>
            <person name="Tudzynski P."/>
            <person name="Wincker P."/>
            <person name="Andrew M."/>
            <person name="Anthouard V."/>
            <person name="Beever R.E."/>
            <person name="Beffa R."/>
            <person name="Benoit I."/>
            <person name="Bouzid O."/>
            <person name="Brault B."/>
            <person name="Chen Z."/>
            <person name="Choquer M."/>
            <person name="Collemare J."/>
            <person name="Cotton P."/>
            <person name="Danchin E.G."/>
            <person name="Da Silva C."/>
            <person name="Gautier A."/>
            <person name="Giraud C."/>
            <person name="Giraud T."/>
            <person name="Gonzalez C."/>
            <person name="Grossetete S."/>
            <person name="Guldener U."/>
            <person name="Henrissat B."/>
            <person name="Howlett B.J."/>
            <person name="Kodira C."/>
            <person name="Kretschmer M."/>
            <person name="Lappartient A."/>
            <person name="Leroch M."/>
            <person name="Levis C."/>
            <person name="Mauceli E."/>
            <person name="Neuveglise C."/>
            <person name="Oeser B."/>
            <person name="Pearson M."/>
            <person name="Poulain J."/>
            <person name="Poussereau N."/>
            <person name="Quesneville H."/>
            <person name="Rascle C."/>
            <person name="Schumacher J."/>
            <person name="Segurens B."/>
            <person name="Sexton A."/>
            <person name="Silva E."/>
            <person name="Sirven C."/>
            <person name="Soanes D.M."/>
            <person name="Talbot N.J."/>
            <person name="Templeton M."/>
            <person name="Yandava C."/>
            <person name="Yarden O."/>
            <person name="Zeng Q."/>
            <person name="Rollins J.A."/>
            <person name="Lebrun M.H."/>
            <person name="Dickman M."/>
        </authorList>
    </citation>
    <scope>NUCLEOTIDE SEQUENCE [LARGE SCALE GENOMIC DNA]</scope>
    <source>
        <strain evidence="16 17">B05.10</strain>
    </source>
</reference>
<evidence type="ECO:0000313" key="16">
    <source>
        <dbReference type="EMBL" id="ATZ55844.1"/>
    </source>
</evidence>
<dbReference type="CDD" id="cd18008">
    <property type="entry name" value="DEXDc_SHPRH-like"/>
    <property type="match status" value="1"/>
</dbReference>
<feature type="region of interest" description="Disordered" evidence="12">
    <location>
        <begin position="1"/>
        <end position="65"/>
    </location>
</feature>
<dbReference type="InterPro" id="IPR014001">
    <property type="entry name" value="Helicase_ATP-bd"/>
</dbReference>
<evidence type="ECO:0000256" key="2">
    <source>
        <dbReference type="ARBA" id="ARBA00007025"/>
    </source>
</evidence>
<dbReference type="GO" id="GO:0005524">
    <property type="term" value="F:ATP binding"/>
    <property type="evidence" value="ECO:0007669"/>
    <property type="project" value="UniProtKB-KW"/>
</dbReference>
<dbReference type="Proteomes" id="UP000001798">
    <property type="component" value="Chromosome 12"/>
</dbReference>
<dbReference type="Pfam" id="PF00271">
    <property type="entry name" value="Helicase_C"/>
    <property type="match status" value="1"/>
</dbReference>
<evidence type="ECO:0000256" key="11">
    <source>
        <dbReference type="PROSITE-ProRule" id="PRU00175"/>
    </source>
</evidence>
<dbReference type="InterPro" id="IPR050628">
    <property type="entry name" value="SNF2_RAD54_helicase_TF"/>
</dbReference>
<feature type="domain" description="Helicase C-terminal" evidence="15">
    <location>
        <begin position="752"/>
        <end position="901"/>
    </location>
</feature>
<comment type="similarity">
    <text evidence="2">Belongs to the SNF2/RAD54 helicase family.</text>
</comment>
<dbReference type="Gene3D" id="3.30.40.10">
    <property type="entry name" value="Zinc/RING finger domain, C3HC4 (zinc finger)"/>
    <property type="match status" value="1"/>
</dbReference>
<dbReference type="KEGG" id="bfu:BCIN_12g03990"/>
<dbReference type="GO" id="GO:0005634">
    <property type="term" value="C:nucleus"/>
    <property type="evidence" value="ECO:0007669"/>
    <property type="project" value="UniProtKB-SubCell"/>
</dbReference>
<dbReference type="CDD" id="cd18793">
    <property type="entry name" value="SF2_C_SNF"/>
    <property type="match status" value="1"/>
</dbReference>
<accession>A0A384JZP4</accession>
<keyword evidence="4" id="KW-0547">Nucleotide-binding</keyword>
<evidence type="ECO:0000256" key="8">
    <source>
        <dbReference type="ARBA" id="ARBA00022833"/>
    </source>
</evidence>
<dbReference type="AlphaFoldDB" id="A0A384JZP4"/>
<evidence type="ECO:0000256" key="4">
    <source>
        <dbReference type="ARBA" id="ARBA00022741"/>
    </source>
</evidence>
<dbReference type="GO" id="GO:0016818">
    <property type="term" value="F:hydrolase activity, acting on acid anhydrides, in phosphorus-containing anhydrides"/>
    <property type="evidence" value="ECO:0007669"/>
    <property type="project" value="InterPro"/>
</dbReference>
<evidence type="ECO:0000259" key="13">
    <source>
        <dbReference type="PROSITE" id="PS50089"/>
    </source>
</evidence>
<comment type="subcellular location">
    <subcellularLocation>
        <location evidence="1">Nucleus</location>
    </subcellularLocation>
</comment>
<evidence type="ECO:0000256" key="9">
    <source>
        <dbReference type="ARBA" id="ARBA00022840"/>
    </source>
</evidence>
<reference evidence="16 17" key="3">
    <citation type="journal article" date="2017" name="Mol. Plant Pathol.">
        <title>A gapless genome sequence of the fungus Botrytis cinerea.</title>
        <authorList>
            <person name="Van Kan J.A."/>
            <person name="Stassen J.H."/>
            <person name="Mosbach A."/>
            <person name="Van Der Lee T.A."/>
            <person name="Faino L."/>
            <person name="Farmer A.D."/>
            <person name="Papasotiriou D.G."/>
            <person name="Zhou S."/>
            <person name="Seidl M.F."/>
            <person name="Cottam E."/>
            <person name="Edel D."/>
            <person name="Hahn M."/>
            <person name="Schwartz D.C."/>
            <person name="Dietrich R.A."/>
            <person name="Widdison S."/>
            <person name="Scalliet G."/>
        </authorList>
    </citation>
    <scope>NUCLEOTIDE SEQUENCE [LARGE SCALE GENOMIC DNA]</scope>
    <source>
        <strain evidence="16 17">B05.10</strain>
    </source>
</reference>
<dbReference type="PROSITE" id="PS51192">
    <property type="entry name" value="HELICASE_ATP_BIND_1"/>
    <property type="match status" value="1"/>
</dbReference>
<dbReference type="Gene3D" id="3.40.50.300">
    <property type="entry name" value="P-loop containing nucleotide triphosphate hydrolases"/>
    <property type="match status" value="1"/>
</dbReference>
<evidence type="ECO:0000256" key="6">
    <source>
        <dbReference type="ARBA" id="ARBA00022801"/>
    </source>
</evidence>
<evidence type="ECO:0000256" key="10">
    <source>
        <dbReference type="ARBA" id="ARBA00023242"/>
    </source>
</evidence>
<evidence type="ECO:0000256" key="3">
    <source>
        <dbReference type="ARBA" id="ARBA00022723"/>
    </source>
</evidence>
<evidence type="ECO:0000313" key="17">
    <source>
        <dbReference type="Proteomes" id="UP000001798"/>
    </source>
</evidence>
<gene>
    <name evidence="16" type="ORF">BCIN_12g03990</name>
</gene>
<dbReference type="GO" id="GO:0008270">
    <property type="term" value="F:zinc ion binding"/>
    <property type="evidence" value="ECO:0007669"/>
    <property type="project" value="UniProtKB-KW"/>
</dbReference>
<dbReference type="GO" id="GO:0004386">
    <property type="term" value="F:helicase activity"/>
    <property type="evidence" value="ECO:0007669"/>
    <property type="project" value="UniProtKB-KW"/>
</dbReference>
<evidence type="ECO:0000259" key="14">
    <source>
        <dbReference type="PROSITE" id="PS51192"/>
    </source>
</evidence>
<dbReference type="GO" id="GO:0008094">
    <property type="term" value="F:ATP-dependent activity, acting on DNA"/>
    <property type="evidence" value="ECO:0007669"/>
    <property type="project" value="TreeGrafter"/>
</dbReference>
<feature type="compositionally biased region" description="Polar residues" evidence="12">
    <location>
        <begin position="27"/>
        <end position="65"/>
    </location>
</feature>
<dbReference type="InterPro" id="IPR001841">
    <property type="entry name" value="Znf_RING"/>
</dbReference>
<evidence type="ECO:0000256" key="12">
    <source>
        <dbReference type="SAM" id="MobiDB-lite"/>
    </source>
</evidence>
<feature type="compositionally biased region" description="Polar residues" evidence="12">
    <location>
        <begin position="1"/>
        <end position="19"/>
    </location>
</feature>
<keyword evidence="7" id="KW-0347">Helicase</keyword>
<evidence type="ECO:0000256" key="7">
    <source>
        <dbReference type="ARBA" id="ARBA00022806"/>
    </source>
</evidence>
<dbReference type="SUPFAM" id="SSF52540">
    <property type="entry name" value="P-loop containing nucleoside triphosphate hydrolases"/>
    <property type="match status" value="2"/>
</dbReference>
<dbReference type="PROSITE" id="PS50089">
    <property type="entry name" value="ZF_RING_2"/>
    <property type="match status" value="1"/>
</dbReference>
<feature type="compositionally biased region" description="Pro residues" evidence="12">
    <location>
        <begin position="213"/>
        <end position="224"/>
    </location>
</feature>
<keyword evidence="17" id="KW-1185">Reference proteome</keyword>
<dbReference type="Gene3D" id="3.40.50.10810">
    <property type="entry name" value="Tandem AAA-ATPase domain"/>
    <property type="match status" value="1"/>
</dbReference>
<dbReference type="SMART" id="SM00487">
    <property type="entry name" value="DEXDc"/>
    <property type="match status" value="1"/>
</dbReference>
<dbReference type="SMART" id="SM00910">
    <property type="entry name" value="HIRAN"/>
    <property type="match status" value="1"/>
</dbReference>
<dbReference type="InterPro" id="IPR000330">
    <property type="entry name" value="SNF2_N"/>
</dbReference>
<dbReference type="PROSITE" id="PS51194">
    <property type="entry name" value="HELICASE_CTER"/>
    <property type="match status" value="1"/>
</dbReference>
<evidence type="ECO:0000256" key="1">
    <source>
        <dbReference type="ARBA" id="ARBA00004123"/>
    </source>
</evidence>
<dbReference type="SMART" id="SM00184">
    <property type="entry name" value="RING"/>
    <property type="match status" value="1"/>
</dbReference>
<sequence length="921" mass="102535">MSNLGKRSASSSFVDLTNSDSEDEVSCAQSKQPRLNSTPGLSRAGSGSSRPSQAAGNLNSSQSLNVRDQWGEGDEDEIIDLSQDVEEGFGWVLIGSLDGKIVGVRFYDGYATAGEQVMVRREPGNPYDSNAIRINNVRGTQIGHLPRELAVKLAGFLDARKIVMEGVLTGKKGAYDCPVLLKIYGPADPAVRANLEKQLAAKRLPLKRREVAPPKPPKALVPPPQRKEMGFTSSQAGSSSQIEPTPQSVIDLAHFVANSERFNPREVDKMAEELGLPEDALSKMSMAEQPKDLKATLLPYQRQGLAWMLEKENPVLPDAKSDKVVQLWKASKEHKGTYKNIATNYCDKAPKLASGGILADDMGLGKTLQVISLILEGGAGTTLIVAPVSVMSNWAQQMERHIKEDKALKVLTYHGSQAKVKGMVPSDFKKYDVVITTYGTLSSELFSRSSKLPAKVPTTSGLFSFNWRRIVLDEGHIIRNPKTKSAIAATSISATSKWVLTGTPIVNTIKDFYSMLRFLGVGGGLNELEVFNAVFTRPLALRNRESELLLQTTMRALCLRRKKDMKFVDLKLPELSEFVHKVKFRNDELKIYEALVEQAKGMADQYQKQSESDKKNKIQYTHILEILLRMRQVCNHWKLCENRVNTLMESIEKDDVVVLNAETRLALQMLLQLNIDNHEECSICLEELHNPVITTCKHVFGQECIERTIELQQKCPMCRAHLGNKEVLVHPAVETAKDEEINTDEQSSKTEALMQIVKVTHNDPLSKVVIFSQWTSFLNIVQKQLEQAGIKFARIDGSMTAPQRDKGMNSLESDPECRILLASLAVCSVGLNLVAADTVILADSWWAPAIEDQAVDRVHRLGQKRECKVWRLVMEGSIEERVLEIQGEKRKLVGRAFQEQTGKSRGKGKETRMGDILRLLR</sequence>
<keyword evidence="8" id="KW-0862">Zinc</keyword>
<keyword evidence="6" id="KW-0378">Hydrolase</keyword>
<feature type="domain" description="RING-type" evidence="13">
    <location>
        <begin position="681"/>
        <end position="719"/>
    </location>
</feature>
<organism evidence="16 17">
    <name type="scientific">Botryotinia fuckeliana (strain B05.10)</name>
    <name type="common">Noble rot fungus</name>
    <name type="synonym">Botrytis cinerea</name>
    <dbReference type="NCBI Taxonomy" id="332648"/>
    <lineage>
        <taxon>Eukaryota</taxon>
        <taxon>Fungi</taxon>
        <taxon>Dikarya</taxon>
        <taxon>Ascomycota</taxon>
        <taxon>Pezizomycotina</taxon>
        <taxon>Leotiomycetes</taxon>
        <taxon>Helotiales</taxon>
        <taxon>Sclerotiniaceae</taxon>
        <taxon>Botrytis</taxon>
    </lineage>
</organism>
<dbReference type="SMART" id="SM00490">
    <property type="entry name" value="HELICc"/>
    <property type="match status" value="1"/>
</dbReference>
<dbReference type="InterPro" id="IPR027417">
    <property type="entry name" value="P-loop_NTPase"/>
</dbReference>
<dbReference type="PANTHER" id="PTHR45626">
    <property type="entry name" value="TRANSCRIPTION TERMINATION FACTOR 2-RELATED"/>
    <property type="match status" value="1"/>
</dbReference>
<dbReference type="VEuPathDB" id="FungiDB:Bcin12g03990"/>
<dbReference type="GO" id="GO:0003676">
    <property type="term" value="F:nucleic acid binding"/>
    <property type="evidence" value="ECO:0007669"/>
    <property type="project" value="InterPro"/>
</dbReference>
<proteinExistence type="inferred from homology"/>
<dbReference type="Gene3D" id="3.30.70.2330">
    <property type="match status" value="1"/>
</dbReference>
<dbReference type="Pfam" id="PF08797">
    <property type="entry name" value="HIRAN"/>
    <property type="match status" value="1"/>
</dbReference>